<dbReference type="InterPro" id="IPR004919">
    <property type="entry name" value="GmrSD_N"/>
</dbReference>
<dbReference type="PANTHER" id="PTHR39639:SF1">
    <property type="entry name" value="DUF262 DOMAIN-CONTAINING PROTEIN"/>
    <property type="match status" value="1"/>
</dbReference>
<dbReference type="PANTHER" id="PTHR39639">
    <property type="entry name" value="CHROMOSOME 16, WHOLE GENOME SHOTGUN SEQUENCE"/>
    <property type="match status" value="1"/>
</dbReference>
<dbReference type="GO" id="GO:0008270">
    <property type="term" value="F:zinc ion binding"/>
    <property type="evidence" value="ECO:0007669"/>
    <property type="project" value="InterPro"/>
</dbReference>
<dbReference type="Pfam" id="PF03235">
    <property type="entry name" value="GmrSD_N"/>
    <property type="match status" value="1"/>
</dbReference>
<dbReference type="EMBL" id="CABL01000001">
    <property type="protein sequence ID" value="CBH74218.1"/>
    <property type="molecule type" value="Genomic_DNA"/>
</dbReference>
<proteinExistence type="predicted"/>
<comment type="caution">
    <text evidence="2">The sequence shown here is derived from an EMBL/GenBank/DDBJ whole genome shotgun (WGS) entry which is preliminary data.</text>
</comment>
<dbReference type="CDD" id="cd00085">
    <property type="entry name" value="HNHc"/>
    <property type="match status" value="1"/>
</dbReference>
<evidence type="ECO:0000313" key="2">
    <source>
        <dbReference type="EMBL" id="CBH74218.1"/>
    </source>
</evidence>
<protein>
    <recommendedName>
        <fullName evidence="1">HNH nuclease domain-containing protein</fullName>
    </recommendedName>
</protein>
<dbReference type="Gene3D" id="1.10.30.50">
    <property type="match status" value="1"/>
</dbReference>
<gene>
    <name evidence="2" type="ORF">CARN1_2105</name>
</gene>
<dbReference type="InterPro" id="IPR003615">
    <property type="entry name" value="HNH_nuc"/>
</dbReference>
<dbReference type="GO" id="GO:0004519">
    <property type="term" value="F:endonuclease activity"/>
    <property type="evidence" value="ECO:0007669"/>
    <property type="project" value="InterPro"/>
</dbReference>
<dbReference type="AlphaFoldDB" id="E6PCN4"/>
<name>E6PCN4_9ZZZZ</name>
<feature type="domain" description="HNH nuclease" evidence="1">
    <location>
        <begin position="305"/>
        <end position="358"/>
    </location>
</feature>
<dbReference type="SMART" id="SM00507">
    <property type="entry name" value="HNHc"/>
    <property type="match status" value="1"/>
</dbReference>
<dbReference type="Pfam" id="PF01844">
    <property type="entry name" value="HNH"/>
    <property type="match status" value="1"/>
</dbReference>
<organism evidence="2">
    <name type="scientific">mine drainage metagenome</name>
    <dbReference type="NCBI Taxonomy" id="410659"/>
    <lineage>
        <taxon>unclassified sequences</taxon>
        <taxon>metagenomes</taxon>
        <taxon>ecological metagenomes</taxon>
    </lineage>
</organism>
<reference evidence="2" key="1">
    <citation type="submission" date="2009-10" db="EMBL/GenBank/DDBJ databases">
        <title>Diversity of trophic interactions inside an arsenic-rich microbial ecosystem.</title>
        <authorList>
            <person name="Bertin P.N."/>
            <person name="Heinrich-Salmeron A."/>
            <person name="Pelletier E."/>
            <person name="Goulhen-Chollet F."/>
            <person name="Arsene-Ploetze F."/>
            <person name="Gallien S."/>
            <person name="Calteau A."/>
            <person name="Vallenet D."/>
            <person name="Casiot C."/>
            <person name="Chane-Woon-Ming B."/>
            <person name="Giloteaux L."/>
            <person name="Barakat M."/>
            <person name="Bonnefoy V."/>
            <person name="Bruneel O."/>
            <person name="Chandler M."/>
            <person name="Cleiss J."/>
            <person name="Duran R."/>
            <person name="Elbaz-Poulichet F."/>
            <person name="Fonknechten N."/>
            <person name="Lauga B."/>
            <person name="Mornico D."/>
            <person name="Ortet P."/>
            <person name="Schaeffer C."/>
            <person name="Siguier P."/>
            <person name="Alexander Thil Smith A."/>
            <person name="Van Dorsselaer A."/>
            <person name="Weissenbach J."/>
            <person name="Medigue C."/>
            <person name="Le Paslier D."/>
        </authorList>
    </citation>
    <scope>NUCLEOTIDE SEQUENCE</scope>
</reference>
<accession>E6PCN4</accession>
<sequence length="363" mass="41759">MKIALQNVKVSDLVEGYEDKAEEGVRGHQGRLNIRPAYQREFIYKEKERNAVIETVRNDFPLNTMYWAVAGDEFELMDGQQRTISICQYVNGDFAVEFDGSPRFWSNLTNDQRQQILDYELSVYVCEGTESEKLAWFKIINIAGMKLTEQELRNAIYTGTWLADAKRWFSRTGAPAATIGNKLVTGTPIRQEFLETALDWISDGSIESYMAEHQHDPNATALWRYFQDVTTWVETTFTNYRKEMKSVAWGPLYGKFGKQTLDTVKLEMDVARLMQDDDVTKKSGIYDYVLSGNERALNIRQFSENMRREAYERQAGVCPVCGAHFEIGDMEADHITPWSQNGRTNALNCQMLCKDDNRKKSGK</sequence>
<evidence type="ECO:0000259" key="1">
    <source>
        <dbReference type="SMART" id="SM00507"/>
    </source>
</evidence>
<dbReference type="GO" id="GO:0003676">
    <property type="term" value="F:nucleic acid binding"/>
    <property type="evidence" value="ECO:0007669"/>
    <property type="project" value="InterPro"/>
</dbReference>
<dbReference type="InterPro" id="IPR002711">
    <property type="entry name" value="HNH"/>
</dbReference>